<keyword evidence="12" id="KW-0732">Signal</keyword>
<dbReference type="UniPathway" id="UPA00391"/>
<evidence type="ECO:0000313" key="13">
    <source>
        <dbReference type="EMBL" id="RMV43083.1"/>
    </source>
</evidence>
<dbReference type="Pfam" id="PF01242">
    <property type="entry name" value="PTPS"/>
    <property type="match status" value="1"/>
</dbReference>
<evidence type="ECO:0000256" key="9">
    <source>
        <dbReference type="ARBA" id="ARBA00023239"/>
    </source>
</evidence>
<evidence type="ECO:0000256" key="6">
    <source>
        <dbReference type="ARBA" id="ARBA00022723"/>
    </source>
</evidence>
<dbReference type="AlphaFoldDB" id="A0A3M6CHB4"/>
<evidence type="ECO:0000256" key="10">
    <source>
        <dbReference type="ARBA" id="ARBA00031449"/>
    </source>
</evidence>
<keyword evidence="6" id="KW-0479">Metal-binding</keyword>
<evidence type="ECO:0000256" key="8">
    <source>
        <dbReference type="ARBA" id="ARBA00022833"/>
    </source>
</evidence>
<evidence type="ECO:0000256" key="5">
    <source>
        <dbReference type="ARBA" id="ARBA00018141"/>
    </source>
</evidence>
<keyword evidence="9" id="KW-0456">Lyase</keyword>
<comment type="caution">
    <text evidence="13">The sequence shown here is derived from an EMBL/GenBank/DDBJ whole genome shotgun (WGS) entry which is preliminary data.</text>
</comment>
<dbReference type="NCBIfam" id="TIGR03367">
    <property type="entry name" value="queuosine_QueD"/>
    <property type="match status" value="1"/>
</dbReference>
<evidence type="ECO:0000256" key="12">
    <source>
        <dbReference type="SAM" id="SignalP"/>
    </source>
</evidence>
<name>A0A3M6CHB4_PSEYM</name>
<dbReference type="FunFam" id="3.30.479.10:FF:000001">
    <property type="entry name" value="6-carboxy-5,6,7,8-tetrahydropterin synthase"/>
    <property type="match status" value="1"/>
</dbReference>
<dbReference type="SUPFAM" id="SSF55620">
    <property type="entry name" value="Tetrahydrobiopterin biosynthesis enzymes-like"/>
    <property type="match status" value="1"/>
</dbReference>
<sequence>MPYMFLSCVPMMLAPGCLLSALASSLSLVCSVPASLRRNTSCGSMPRAWVTQVAMTMVRAASRVVSVFIVRRVHSGRCFYGIYLNGCNLTQAESVWPSAIKNMPKRSLGPGPAWRFRSLLLDSTPAFIASAIAIFSGQYTVEIFKEFTFESAHLLPHVPAGHKCGRLHGHSFRVGIHLAGKVDPHTGWIRDFSEIKAIFKPLYERLDHNYLNDIPGLENPTSENLAKWIWNELKPLLPELSAIRIHETCTSGCEYRGD</sequence>
<dbReference type="InterPro" id="IPR038418">
    <property type="entry name" value="6-PTP_synth/QueD_sf"/>
</dbReference>
<feature type="signal peptide" evidence="12">
    <location>
        <begin position="1"/>
        <end position="23"/>
    </location>
</feature>
<evidence type="ECO:0000256" key="1">
    <source>
        <dbReference type="ARBA" id="ARBA00001947"/>
    </source>
</evidence>
<dbReference type="GO" id="GO:0046872">
    <property type="term" value="F:metal ion binding"/>
    <property type="evidence" value="ECO:0007669"/>
    <property type="project" value="UniProtKB-KW"/>
</dbReference>
<organism evidence="13 14">
    <name type="scientific">Pseudomonas syringae pv. maculicola</name>
    <dbReference type="NCBI Taxonomy" id="59511"/>
    <lineage>
        <taxon>Bacteria</taxon>
        <taxon>Pseudomonadati</taxon>
        <taxon>Pseudomonadota</taxon>
        <taxon>Gammaproteobacteria</taxon>
        <taxon>Pseudomonadales</taxon>
        <taxon>Pseudomonadaceae</taxon>
        <taxon>Pseudomonas</taxon>
    </lineage>
</organism>
<comment type="pathway">
    <text evidence="2">Purine metabolism; 7-cyano-7-deazaguanine biosynthesis.</text>
</comment>
<evidence type="ECO:0000256" key="4">
    <source>
        <dbReference type="ARBA" id="ARBA00012982"/>
    </source>
</evidence>
<evidence type="ECO:0000313" key="14">
    <source>
        <dbReference type="Proteomes" id="UP000271631"/>
    </source>
</evidence>
<dbReference type="GO" id="GO:0070497">
    <property type="term" value="F:6-carboxytetrahydropterin synthase activity"/>
    <property type="evidence" value="ECO:0007669"/>
    <property type="project" value="UniProtKB-EC"/>
</dbReference>
<keyword evidence="7" id="KW-0671">Queuosine biosynthesis</keyword>
<gene>
    <name evidence="13" type="ORF">ALP13_04472</name>
</gene>
<dbReference type="EC" id="4.1.2.50" evidence="4"/>
<reference evidence="13 14" key="1">
    <citation type="submission" date="2018-08" db="EMBL/GenBank/DDBJ databases">
        <title>Recombination of ecologically and evolutionarily significant loci maintains genetic cohesion in the Pseudomonas syringae species complex.</title>
        <authorList>
            <person name="Dillon M."/>
            <person name="Thakur S."/>
            <person name="Almeida R.N.D."/>
            <person name="Weir B.S."/>
            <person name="Guttman D.S."/>
        </authorList>
    </citation>
    <scope>NUCLEOTIDE SEQUENCE [LARGE SCALE GENOMIC DNA]</scope>
    <source>
        <strain evidence="13 14">ICMP 11281</strain>
    </source>
</reference>
<dbReference type="EMBL" id="RBUQ01000032">
    <property type="protein sequence ID" value="RMV43083.1"/>
    <property type="molecule type" value="Genomic_DNA"/>
</dbReference>
<comment type="similarity">
    <text evidence="3">Belongs to the PTPS family. QueD subfamily.</text>
</comment>
<comment type="catalytic activity">
    <reaction evidence="11">
        <text>7,8-dihydroneopterin 3'-triphosphate + H2O = 6-carboxy-5,6,7,8-tetrahydropterin + triphosphate + acetaldehyde + 2 H(+)</text>
        <dbReference type="Rhea" id="RHEA:27966"/>
        <dbReference type="ChEBI" id="CHEBI:15343"/>
        <dbReference type="ChEBI" id="CHEBI:15377"/>
        <dbReference type="ChEBI" id="CHEBI:15378"/>
        <dbReference type="ChEBI" id="CHEBI:18036"/>
        <dbReference type="ChEBI" id="CHEBI:58462"/>
        <dbReference type="ChEBI" id="CHEBI:61032"/>
        <dbReference type="EC" id="4.1.2.50"/>
    </reaction>
</comment>
<dbReference type="Proteomes" id="UP000271631">
    <property type="component" value="Unassembled WGS sequence"/>
</dbReference>
<dbReference type="InterPro" id="IPR007115">
    <property type="entry name" value="6-PTP_synth/QueD"/>
</dbReference>
<proteinExistence type="inferred from homology"/>
<evidence type="ECO:0000256" key="3">
    <source>
        <dbReference type="ARBA" id="ARBA00008900"/>
    </source>
</evidence>
<protein>
    <recommendedName>
        <fullName evidence="5">6-carboxy-5,6,7,8-tetrahydropterin synthase</fullName>
        <ecNumber evidence="4">4.1.2.50</ecNumber>
    </recommendedName>
    <alternativeName>
        <fullName evidence="10">Queuosine biosynthesis protein QueD</fullName>
    </alternativeName>
</protein>
<evidence type="ECO:0000256" key="11">
    <source>
        <dbReference type="ARBA" id="ARBA00048807"/>
    </source>
</evidence>
<keyword evidence="8" id="KW-0862">Zinc</keyword>
<dbReference type="PANTHER" id="PTHR12589:SF7">
    <property type="entry name" value="6-PYRUVOYL TETRAHYDROBIOPTERIN SYNTHASE"/>
    <property type="match status" value="1"/>
</dbReference>
<evidence type="ECO:0000256" key="2">
    <source>
        <dbReference type="ARBA" id="ARBA00005061"/>
    </source>
</evidence>
<dbReference type="Gene3D" id="3.30.479.10">
    <property type="entry name" value="6-pyruvoyl tetrahydropterin synthase/QueD"/>
    <property type="match status" value="1"/>
</dbReference>
<accession>A0A3M6CHB4</accession>
<dbReference type="PANTHER" id="PTHR12589">
    <property type="entry name" value="PYRUVOYL TETRAHYDROBIOPTERIN SYNTHASE"/>
    <property type="match status" value="1"/>
</dbReference>
<comment type="cofactor">
    <cofactor evidence="1">
        <name>Zn(2+)</name>
        <dbReference type="ChEBI" id="CHEBI:29105"/>
    </cofactor>
</comment>
<feature type="chain" id="PRO_5044081672" description="6-carboxy-5,6,7,8-tetrahydropterin synthase" evidence="12">
    <location>
        <begin position="24"/>
        <end position="258"/>
    </location>
</feature>
<evidence type="ECO:0000256" key="7">
    <source>
        <dbReference type="ARBA" id="ARBA00022785"/>
    </source>
</evidence>
<dbReference type="GO" id="GO:0008616">
    <property type="term" value="P:tRNA queuosine(34) biosynthetic process"/>
    <property type="evidence" value="ECO:0007669"/>
    <property type="project" value="UniProtKB-KW"/>
</dbReference>